<dbReference type="AlphaFoldDB" id="A0AAJ0B6Y3"/>
<dbReference type="PROSITE" id="PS50090">
    <property type="entry name" value="MYB_LIKE"/>
    <property type="match status" value="1"/>
</dbReference>
<name>A0AAJ0B6Y3_9PEZI</name>
<keyword evidence="4" id="KW-1185">Reference proteome</keyword>
<feature type="region of interest" description="Disordered" evidence="1">
    <location>
        <begin position="177"/>
        <end position="203"/>
    </location>
</feature>
<dbReference type="EMBL" id="MU839842">
    <property type="protein sequence ID" value="KAK1751327.1"/>
    <property type="molecule type" value="Genomic_DNA"/>
</dbReference>
<proteinExistence type="predicted"/>
<feature type="domain" description="Myb-like" evidence="2">
    <location>
        <begin position="62"/>
        <end position="112"/>
    </location>
</feature>
<evidence type="ECO:0000313" key="4">
    <source>
        <dbReference type="Proteomes" id="UP001239445"/>
    </source>
</evidence>
<gene>
    <name evidence="3" type="ORF">QBC47DRAFT_308084</name>
</gene>
<dbReference type="InterPro" id="IPR001005">
    <property type="entry name" value="SANT/Myb"/>
</dbReference>
<accession>A0AAJ0B6Y3</accession>
<dbReference type="SUPFAM" id="SSF46689">
    <property type="entry name" value="Homeodomain-like"/>
    <property type="match status" value="1"/>
</dbReference>
<dbReference type="Proteomes" id="UP001239445">
    <property type="component" value="Unassembled WGS sequence"/>
</dbReference>
<dbReference type="CDD" id="cd00167">
    <property type="entry name" value="SANT"/>
    <property type="match status" value="1"/>
</dbReference>
<dbReference type="Gene3D" id="1.10.10.60">
    <property type="entry name" value="Homeodomain-like"/>
    <property type="match status" value="1"/>
</dbReference>
<sequence>MSHYPTTRLGLPLPEVTSSTGSTLAVPAFASYDAMGTVTSFAGQVAGLGKLGGPIRPPLPRPHRASSGAWNPKDDRALLALRAMGKNWNQIQREAFPGKTGNACRKRYERLMELRGRNDFDSRKFERLSAEYMKMRKEIWQPLAQRVGERWDIVEAQLMSNGLRFIQSHEKAYAGRKGIESGHPLPGYDDDSDISGRGLTPID</sequence>
<dbReference type="InterPro" id="IPR009057">
    <property type="entry name" value="Homeodomain-like_sf"/>
</dbReference>
<dbReference type="SMART" id="SM00717">
    <property type="entry name" value="SANT"/>
    <property type="match status" value="1"/>
</dbReference>
<evidence type="ECO:0000259" key="2">
    <source>
        <dbReference type="PROSITE" id="PS50090"/>
    </source>
</evidence>
<organism evidence="3 4">
    <name type="scientific">Echria macrotheca</name>
    <dbReference type="NCBI Taxonomy" id="438768"/>
    <lineage>
        <taxon>Eukaryota</taxon>
        <taxon>Fungi</taxon>
        <taxon>Dikarya</taxon>
        <taxon>Ascomycota</taxon>
        <taxon>Pezizomycotina</taxon>
        <taxon>Sordariomycetes</taxon>
        <taxon>Sordariomycetidae</taxon>
        <taxon>Sordariales</taxon>
        <taxon>Schizotheciaceae</taxon>
        <taxon>Echria</taxon>
    </lineage>
</organism>
<comment type="caution">
    <text evidence="3">The sequence shown here is derived from an EMBL/GenBank/DDBJ whole genome shotgun (WGS) entry which is preliminary data.</text>
</comment>
<feature type="non-terminal residue" evidence="3">
    <location>
        <position position="203"/>
    </location>
</feature>
<dbReference type="Pfam" id="PF00249">
    <property type="entry name" value="Myb_DNA-binding"/>
    <property type="match status" value="1"/>
</dbReference>
<protein>
    <recommendedName>
        <fullName evidence="2">Myb-like domain-containing protein</fullName>
    </recommendedName>
</protein>
<evidence type="ECO:0000256" key="1">
    <source>
        <dbReference type="SAM" id="MobiDB-lite"/>
    </source>
</evidence>
<evidence type="ECO:0000313" key="3">
    <source>
        <dbReference type="EMBL" id="KAK1751327.1"/>
    </source>
</evidence>
<reference evidence="3" key="1">
    <citation type="submission" date="2023-06" db="EMBL/GenBank/DDBJ databases">
        <title>Genome-scale phylogeny and comparative genomics of the fungal order Sordariales.</title>
        <authorList>
            <consortium name="Lawrence Berkeley National Laboratory"/>
            <person name="Hensen N."/>
            <person name="Bonometti L."/>
            <person name="Westerberg I."/>
            <person name="Brannstrom I.O."/>
            <person name="Guillou S."/>
            <person name="Cros-Aarteil S."/>
            <person name="Calhoun S."/>
            <person name="Haridas S."/>
            <person name="Kuo A."/>
            <person name="Mondo S."/>
            <person name="Pangilinan J."/>
            <person name="Riley R."/>
            <person name="Labutti K."/>
            <person name="Andreopoulos B."/>
            <person name="Lipzen A."/>
            <person name="Chen C."/>
            <person name="Yanf M."/>
            <person name="Daum C."/>
            <person name="Ng V."/>
            <person name="Clum A."/>
            <person name="Steindorff A."/>
            <person name="Ohm R."/>
            <person name="Martin F."/>
            <person name="Silar P."/>
            <person name="Natvig D."/>
            <person name="Lalanne C."/>
            <person name="Gautier V."/>
            <person name="Ament-Velasquez S.L."/>
            <person name="Kruys A."/>
            <person name="Hutchinson M.I."/>
            <person name="Powell A.J."/>
            <person name="Barry K."/>
            <person name="Miller A.N."/>
            <person name="Grigoriev I.V."/>
            <person name="Debuchy R."/>
            <person name="Gladieux P."/>
            <person name="Thoren M.H."/>
            <person name="Johannesson H."/>
        </authorList>
    </citation>
    <scope>NUCLEOTIDE SEQUENCE</scope>
    <source>
        <strain evidence="3">PSN4</strain>
    </source>
</reference>